<protein>
    <recommendedName>
        <fullName evidence="3">DUF3800 domain-containing protein</fullName>
    </recommendedName>
</protein>
<comment type="caution">
    <text evidence="1">The sequence shown here is derived from an EMBL/GenBank/DDBJ whole genome shotgun (WGS) entry which is preliminary data.</text>
</comment>
<organism evidence="1 2">
    <name type="scientific">Clostridium cylindrosporum DSM 605</name>
    <dbReference type="NCBI Taxonomy" id="1121307"/>
    <lineage>
        <taxon>Bacteria</taxon>
        <taxon>Bacillati</taxon>
        <taxon>Bacillota</taxon>
        <taxon>Clostridia</taxon>
        <taxon>Eubacteriales</taxon>
        <taxon>Clostridiaceae</taxon>
        <taxon>Clostridium</taxon>
    </lineage>
</organism>
<gene>
    <name evidence="1" type="ORF">CLCY_16c00140</name>
</gene>
<evidence type="ECO:0000313" key="2">
    <source>
        <dbReference type="Proteomes" id="UP000036756"/>
    </source>
</evidence>
<dbReference type="RefSeq" id="WP_048570120.1">
    <property type="nucleotide sequence ID" value="NZ_LFVU01000020.1"/>
</dbReference>
<dbReference type="Proteomes" id="UP000036756">
    <property type="component" value="Unassembled WGS sequence"/>
</dbReference>
<evidence type="ECO:0008006" key="3">
    <source>
        <dbReference type="Google" id="ProtNLM"/>
    </source>
</evidence>
<dbReference type="PATRIC" id="fig|1121307.3.peg.324"/>
<sequence>MSIEIYFDESNKLDKFTSMFSYYGVIALNHQSSRMLEAYKSKSGLRGELHFIDFDLSLLDYYLNIFKYSLDFIETNIYIVNNDYALNLGDRLNLSPLKIRNLLYMKIPERLVYGVLRTITDIQDVDIYIDEWDGYGNKNSEFFSEYNYTKFDSIISNSKINDNDKIKKCKSMIDNIYGHVQLPKTLKEQLNAQAIYRGLNYKVNKCTQVNSTDYIGLQIIDIILGIFSFLFEEKYLEMPRRIDENIINNLLNSPDIIDSEKELLESAYQKNDDKYDLILPIEDIKSRGKLKDLNKKLKIYDNNNIMKAELVYSILSDNKTLKKLLNLNIFIWPEDDSKDTNSTIGKTYISKYVSVFLNFKREFDNDNIKSIISFHNDSLTKIKYRFSDYRKVLNYPSRLGNLVKRYLTTLDISWMDMD</sequence>
<reference evidence="1 2" key="1">
    <citation type="submission" date="2015-06" db="EMBL/GenBank/DDBJ databases">
        <title>Draft genome sequence of the purine-degrading Clostridium cylindrosporum HC-1 (DSM 605).</title>
        <authorList>
            <person name="Poehlein A."/>
            <person name="Schiel-Bengelsdorf B."/>
            <person name="Bengelsdorf F."/>
            <person name="Daniel R."/>
            <person name="Duerre P."/>
        </authorList>
    </citation>
    <scope>NUCLEOTIDE SEQUENCE [LARGE SCALE GENOMIC DNA]</scope>
    <source>
        <strain evidence="1 2">DSM 605</strain>
    </source>
</reference>
<dbReference type="AlphaFoldDB" id="A0A0J8D8F1"/>
<keyword evidence="2" id="KW-1185">Reference proteome</keyword>
<dbReference type="EMBL" id="LFVU01000020">
    <property type="protein sequence ID" value="KMT22335.1"/>
    <property type="molecule type" value="Genomic_DNA"/>
</dbReference>
<accession>A0A0J8D8F1</accession>
<evidence type="ECO:0000313" key="1">
    <source>
        <dbReference type="EMBL" id="KMT22335.1"/>
    </source>
</evidence>
<proteinExistence type="predicted"/>
<dbReference type="OrthoDB" id="9799211at2"/>
<name>A0A0J8D8F1_CLOCY</name>